<dbReference type="Gene3D" id="3.30.2290.10">
    <property type="entry name" value="PmbA/TldD superfamily"/>
    <property type="match status" value="1"/>
</dbReference>
<keyword evidence="3" id="KW-0378">Hydrolase</keyword>
<dbReference type="AlphaFoldDB" id="A0A853CGA5"/>
<gene>
    <name evidence="3" type="ORF">GGQ55_002755</name>
</gene>
<reference evidence="3 4" key="1">
    <citation type="submission" date="2020-07" db="EMBL/GenBank/DDBJ databases">
        <title>Sequencing the genomes of 1000 actinobacteria strains.</title>
        <authorList>
            <person name="Klenk H.-P."/>
        </authorList>
    </citation>
    <scope>NUCLEOTIDE SEQUENCE [LARGE SCALE GENOMIC DNA]</scope>
    <source>
        <strain evidence="3 4">DSM 104001</strain>
    </source>
</reference>
<sequence length="444" mass="44920">MNLDSLAAAVLDEVKRADASADAVVRVEEASLALTRFADSAIHQNVADERVTVHLSLTVDGGRTATASTTRSAPEDLVAAALAAARLRPRDPSWPGLGAPAPVSTGSWDAETAAASPADRAAGVRAFVDAAGGLSCAGFVQTASLSSVLGTTAGQLVSGATTSAICDGIARLSGADGVARSMSGRLGDLSFAALGVRAAAKARAGVDAAPVEIGSYPVVLEPAAVADVVGGLVSGQFNAKSVVDGTSGVRLGSPQFDPAVTLVDDPLSGVGLPFDTEGTPTSRLDLVRDGVPVGLTTDRRTAAALDRSSSGHASDVSDTWGPVAGDPALSAGSGGSVDDLVAGLARGLLVSDFWYTRVVDPKRSVWTGLTRNGVWLVEDGRIVAPVSTLRFTQSYLEALAPGAVVVGSELDPQPYRLMGPMGYNRVAVPALRLAAWNITGNTTG</sequence>
<evidence type="ECO:0000313" key="4">
    <source>
        <dbReference type="Proteomes" id="UP000541969"/>
    </source>
</evidence>
<dbReference type="SUPFAM" id="SSF111283">
    <property type="entry name" value="Putative modulator of DNA gyrase, PmbA/TldD"/>
    <property type="match status" value="1"/>
</dbReference>
<feature type="domain" description="Metalloprotease TldD/E C-terminal" evidence="2">
    <location>
        <begin position="214"/>
        <end position="440"/>
    </location>
</feature>
<dbReference type="GO" id="GO:0006508">
    <property type="term" value="P:proteolysis"/>
    <property type="evidence" value="ECO:0007669"/>
    <property type="project" value="UniProtKB-KW"/>
</dbReference>
<keyword evidence="3" id="KW-0645">Protease</keyword>
<dbReference type="GO" id="GO:0008237">
    <property type="term" value="F:metallopeptidase activity"/>
    <property type="evidence" value="ECO:0007669"/>
    <property type="project" value="InterPro"/>
</dbReference>
<dbReference type="InterPro" id="IPR036059">
    <property type="entry name" value="TldD/PmbA_sf"/>
</dbReference>
<protein>
    <submittedName>
        <fullName evidence="3">Putative Zn-dependent protease</fullName>
    </submittedName>
</protein>
<dbReference type="InterPro" id="IPR045569">
    <property type="entry name" value="Metalloprtase-TldD/E_C"/>
</dbReference>
<proteinExistence type="predicted"/>
<keyword evidence="4" id="KW-1185">Reference proteome</keyword>
<dbReference type="EMBL" id="JACBZT010000001">
    <property type="protein sequence ID" value="NYJ06477.1"/>
    <property type="molecule type" value="Genomic_DNA"/>
</dbReference>
<accession>A0A853CGA5</accession>
<dbReference type="PANTHER" id="PTHR43666">
    <property type="entry name" value="TLDD PROTEIN"/>
    <property type="match status" value="1"/>
</dbReference>
<organism evidence="3 4">
    <name type="scientific">Petropleomorpha daqingensis</name>
    <dbReference type="NCBI Taxonomy" id="2026353"/>
    <lineage>
        <taxon>Bacteria</taxon>
        <taxon>Bacillati</taxon>
        <taxon>Actinomycetota</taxon>
        <taxon>Actinomycetes</taxon>
        <taxon>Geodermatophilales</taxon>
        <taxon>Geodermatophilaceae</taxon>
        <taxon>Petropleomorpha</taxon>
    </lineage>
</organism>
<dbReference type="RefSeq" id="WP_179717622.1">
    <property type="nucleotide sequence ID" value="NZ_JACBZT010000001.1"/>
</dbReference>
<dbReference type="Proteomes" id="UP000541969">
    <property type="component" value="Unassembled WGS sequence"/>
</dbReference>
<dbReference type="PANTHER" id="PTHR43666:SF1">
    <property type="entry name" value="CONSERVED PROTEIN"/>
    <property type="match status" value="1"/>
</dbReference>
<evidence type="ECO:0000259" key="2">
    <source>
        <dbReference type="Pfam" id="PF19289"/>
    </source>
</evidence>
<comment type="caution">
    <text evidence="3">The sequence shown here is derived from an EMBL/GenBank/DDBJ whole genome shotgun (WGS) entry which is preliminary data.</text>
</comment>
<dbReference type="InterPro" id="IPR035068">
    <property type="entry name" value="TldD/PmbA_N"/>
</dbReference>
<dbReference type="Pfam" id="PF19289">
    <property type="entry name" value="PmbA_TldD_3rd"/>
    <property type="match status" value="1"/>
</dbReference>
<feature type="region of interest" description="Disordered" evidence="1">
    <location>
        <begin position="302"/>
        <end position="321"/>
    </location>
</feature>
<evidence type="ECO:0000256" key="1">
    <source>
        <dbReference type="SAM" id="MobiDB-lite"/>
    </source>
</evidence>
<evidence type="ECO:0000313" key="3">
    <source>
        <dbReference type="EMBL" id="NYJ06477.1"/>
    </source>
</evidence>
<name>A0A853CGA5_9ACTN</name>